<accession>A0A7Y9FL24</accession>
<dbReference type="InterPro" id="IPR027372">
    <property type="entry name" value="Phytase-like_dom"/>
</dbReference>
<gene>
    <name evidence="2" type="ORF">HD841_000867</name>
</gene>
<protein>
    <recommendedName>
        <fullName evidence="1">Phytase-like domain-containing protein</fullName>
    </recommendedName>
</protein>
<reference evidence="2 3" key="1">
    <citation type="submission" date="2020-07" db="EMBL/GenBank/DDBJ databases">
        <authorList>
            <person name="Partida-Martinez L."/>
            <person name="Huntemann M."/>
            <person name="Clum A."/>
            <person name="Wang J."/>
            <person name="Palaniappan K."/>
            <person name="Ritter S."/>
            <person name="Chen I.-M."/>
            <person name="Stamatis D."/>
            <person name="Reddy T."/>
            <person name="O'Malley R."/>
            <person name="Daum C."/>
            <person name="Shapiro N."/>
            <person name="Ivanova N."/>
            <person name="Kyrpides N."/>
            <person name="Woyke T."/>
        </authorList>
    </citation>
    <scope>NUCLEOTIDE SEQUENCE [LARGE SCALE GENOMIC DNA]</scope>
    <source>
        <strain evidence="2 3">AS2.3</strain>
    </source>
</reference>
<dbReference type="PANTHER" id="PTHR37957">
    <property type="entry name" value="BLR7070 PROTEIN"/>
    <property type="match status" value="1"/>
</dbReference>
<name>A0A7Y9FL24_9SPHN</name>
<dbReference type="Pfam" id="PF13449">
    <property type="entry name" value="Phytase-like"/>
    <property type="match status" value="1"/>
</dbReference>
<dbReference type="RefSeq" id="WP_179507608.1">
    <property type="nucleotide sequence ID" value="NZ_JACCBY010000001.1"/>
</dbReference>
<dbReference type="EMBL" id="JACCBY010000001">
    <property type="protein sequence ID" value="NYD89098.1"/>
    <property type="molecule type" value="Genomic_DNA"/>
</dbReference>
<evidence type="ECO:0000313" key="3">
    <source>
        <dbReference type="Proteomes" id="UP000517753"/>
    </source>
</evidence>
<dbReference type="PANTHER" id="PTHR37957:SF1">
    <property type="entry name" value="PHYTASE-LIKE DOMAIN-CONTAINING PROTEIN"/>
    <property type="match status" value="1"/>
</dbReference>
<evidence type="ECO:0000313" key="2">
    <source>
        <dbReference type="EMBL" id="NYD89098.1"/>
    </source>
</evidence>
<feature type="domain" description="Phytase-like" evidence="1">
    <location>
        <begin position="34"/>
        <end position="390"/>
    </location>
</feature>
<evidence type="ECO:0000259" key="1">
    <source>
        <dbReference type="Pfam" id="PF13449"/>
    </source>
</evidence>
<proteinExistence type="predicted"/>
<dbReference type="SUPFAM" id="SSF101898">
    <property type="entry name" value="NHL repeat"/>
    <property type="match status" value="1"/>
</dbReference>
<dbReference type="Proteomes" id="UP000517753">
    <property type="component" value="Unassembled WGS sequence"/>
</dbReference>
<reference evidence="2 3" key="2">
    <citation type="submission" date="2020-08" db="EMBL/GenBank/DDBJ databases">
        <title>The Agave Microbiome: Exploring the role of microbial communities in plant adaptations to desert environments.</title>
        <authorList>
            <person name="Partida-Martinez L.P."/>
        </authorList>
    </citation>
    <scope>NUCLEOTIDE SEQUENCE [LARGE SCALE GENOMIC DNA]</scope>
    <source>
        <strain evidence="2 3">AS2.3</strain>
    </source>
</reference>
<dbReference type="AlphaFoldDB" id="A0A7Y9FL24"/>
<keyword evidence="3" id="KW-1185">Reference proteome</keyword>
<comment type="caution">
    <text evidence="2">The sequence shown here is derived from an EMBL/GenBank/DDBJ whole genome shotgun (WGS) entry which is preliminary data.</text>
</comment>
<organism evidence="2 3">
    <name type="scientific">Sphingomonas melonis</name>
    <dbReference type="NCBI Taxonomy" id="152682"/>
    <lineage>
        <taxon>Bacteria</taxon>
        <taxon>Pseudomonadati</taxon>
        <taxon>Pseudomonadota</taxon>
        <taxon>Alphaproteobacteria</taxon>
        <taxon>Sphingomonadales</taxon>
        <taxon>Sphingomonadaceae</taxon>
        <taxon>Sphingomonas</taxon>
    </lineage>
</organism>
<sequence>MNVTSVERLIWTDPIIETIDVPAGQMILRIGYGSGLARRSGDAPTVFWAAGDRGPNLKVEAAVERYGLHQLAPLRDLPGAKIMPQPAIGPATAQFEIVGNEVRLIRELRLATSDGTPLSGLAHPGSDALLSEPVFDLSGEPLPPDPYGMDSEGLAVLSDGSFWVGDEFGPALVHFDASGRMTRRLLPASSALDDAGVELADLPRIATRRQLNRGFEALAVSPDERWLMLAFQSPLAHPDEEAHRNGRHVRIWRLALPEGRVVAQYAYPLDAPSTFRRDVQAGPFERGDIKVSEILWLTDGSLFVLERGSATSKIYRCQIDAACELSAEHLDVSHRPTLEQLSAAPSEWLMPTLPKSLVMSTDNHPQISADLEGMVMLGSDSLLLVNDNDFGVEGAETCFWRISFDAPLSR</sequence>